<dbReference type="GO" id="GO:0005886">
    <property type="term" value="C:plasma membrane"/>
    <property type="evidence" value="ECO:0007669"/>
    <property type="project" value="UniProtKB-SubCell"/>
</dbReference>
<dbReference type="PANTHER" id="PTHR30269">
    <property type="entry name" value="TRANSMEMBRANE PROTEIN YFCA"/>
    <property type="match status" value="1"/>
</dbReference>
<dbReference type="KEGG" id="ttk:TST_1516"/>
<keyword evidence="10" id="KW-1185">Reference proteome</keyword>
<feature type="transmembrane region" description="Helical" evidence="8">
    <location>
        <begin position="96"/>
        <end position="114"/>
    </location>
</feature>
<keyword evidence="5 8" id="KW-0812">Transmembrane</keyword>
<reference evidence="10" key="1">
    <citation type="journal article" date="2018" name="Science">
        <title>A primordial and reversible TCA cycle in a facultatively chemolithoautotrophic thermophile.</title>
        <authorList>
            <person name="Nunoura T."/>
            <person name="Chikaraishi Y."/>
            <person name="Izaki R."/>
            <person name="Suwa T."/>
            <person name="Sato T."/>
            <person name="Harada T."/>
            <person name="Mori K."/>
            <person name="Kato Y."/>
            <person name="Miyazaki M."/>
            <person name="Shimamura S."/>
            <person name="Yanagawa K."/>
            <person name="Shuto A."/>
            <person name="Ohkouchi N."/>
            <person name="Fujita N."/>
            <person name="Takaki Y."/>
            <person name="Atomi H."/>
            <person name="Takai K."/>
        </authorList>
    </citation>
    <scope>NUCLEOTIDE SEQUENCE [LARGE SCALE GENOMIC DNA]</scope>
    <source>
        <strain evidence="10">DSM 17441 / JCM 13301 / NBRC 103674 / ABI70S6</strain>
    </source>
</reference>
<proteinExistence type="inferred from homology"/>
<evidence type="ECO:0000256" key="6">
    <source>
        <dbReference type="ARBA" id="ARBA00022989"/>
    </source>
</evidence>
<keyword evidence="3" id="KW-0813">Transport</keyword>
<feature type="transmembrane region" description="Helical" evidence="8">
    <location>
        <begin position="70"/>
        <end position="90"/>
    </location>
</feature>
<protein>
    <recommendedName>
        <fullName evidence="8">Probable membrane transporter protein</fullName>
    </recommendedName>
</protein>
<dbReference type="EMBL" id="AP013035">
    <property type="protein sequence ID" value="BAT72302.1"/>
    <property type="molecule type" value="Genomic_DNA"/>
</dbReference>
<name>A0A0S3QVF5_THET7</name>
<evidence type="ECO:0000256" key="8">
    <source>
        <dbReference type="RuleBase" id="RU363041"/>
    </source>
</evidence>
<evidence type="ECO:0000313" key="10">
    <source>
        <dbReference type="Proteomes" id="UP000063234"/>
    </source>
</evidence>
<feature type="transmembrane region" description="Helical" evidence="8">
    <location>
        <begin position="173"/>
        <end position="189"/>
    </location>
</feature>
<evidence type="ECO:0000256" key="4">
    <source>
        <dbReference type="ARBA" id="ARBA00022475"/>
    </source>
</evidence>
<evidence type="ECO:0000256" key="7">
    <source>
        <dbReference type="ARBA" id="ARBA00023136"/>
    </source>
</evidence>
<dbReference type="Proteomes" id="UP000063234">
    <property type="component" value="Chromosome"/>
</dbReference>
<keyword evidence="4 8" id="KW-1003">Cell membrane</keyword>
<dbReference type="InterPro" id="IPR002781">
    <property type="entry name" value="TM_pro_TauE-like"/>
</dbReference>
<keyword evidence="6 8" id="KW-1133">Transmembrane helix</keyword>
<dbReference type="OrthoDB" id="554695at2"/>
<comment type="subcellular location">
    <subcellularLocation>
        <location evidence="1 8">Cell membrane</location>
        <topology evidence="1 8">Multi-pass membrane protein</topology>
    </subcellularLocation>
</comment>
<feature type="transmembrane region" description="Helical" evidence="8">
    <location>
        <begin position="223"/>
        <end position="241"/>
    </location>
</feature>
<evidence type="ECO:0000256" key="3">
    <source>
        <dbReference type="ARBA" id="ARBA00022448"/>
    </source>
</evidence>
<feature type="transmembrane region" description="Helical" evidence="8">
    <location>
        <begin position="195"/>
        <end position="216"/>
    </location>
</feature>
<dbReference type="InterPro" id="IPR052017">
    <property type="entry name" value="TSUP"/>
</dbReference>
<feature type="transmembrane region" description="Helical" evidence="8">
    <location>
        <begin position="126"/>
        <end position="143"/>
    </location>
</feature>
<dbReference type="AlphaFoldDB" id="A0A0S3QVF5"/>
<dbReference type="Pfam" id="PF01925">
    <property type="entry name" value="TauE"/>
    <property type="match status" value="1"/>
</dbReference>
<comment type="similarity">
    <text evidence="2 8">Belongs to the 4-toluene sulfonate uptake permease (TSUP) (TC 2.A.102) family.</text>
</comment>
<gene>
    <name evidence="9" type="ORF">TST_1516</name>
</gene>
<dbReference type="PANTHER" id="PTHR30269:SF0">
    <property type="entry name" value="MEMBRANE TRANSPORTER PROTEIN YFCA-RELATED"/>
    <property type="match status" value="1"/>
</dbReference>
<organism evidence="9 10">
    <name type="scientific">Thermosulfidibacter takaii (strain DSM 17441 / JCM 13301 / NBRC 103674 / ABI70S6)</name>
    <dbReference type="NCBI Taxonomy" id="1298851"/>
    <lineage>
        <taxon>Bacteria</taxon>
        <taxon>Pseudomonadati</taxon>
        <taxon>Thermosulfidibacterota</taxon>
        <taxon>Thermosulfidibacteria</taxon>
        <taxon>Thermosulfidibacterales</taxon>
        <taxon>Thermosulfidibacteraceae</taxon>
    </lineage>
</organism>
<evidence type="ECO:0000256" key="5">
    <source>
        <dbReference type="ARBA" id="ARBA00022692"/>
    </source>
</evidence>
<evidence type="ECO:0000313" key="9">
    <source>
        <dbReference type="EMBL" id="BAT72302.1"/>
    </source>
</evidence>
<evidence type="ECO:0000256" key="2">
    <source>
        <dbReference type="ARBA" id="ARBA00009142"/>
    </source>
</evidence>
<sequence>MKFLLLIIAGFIAGVINILAGGGSFLTVSVMIFLGLPPTVANGTNRVAIFLQQLMAVKRFRDFKVLPFRFAFILTLPAALGAVVGSYLAVNISDVLFKKIFAILMITVSFISMLNPKFDRLVEDSIFRWVFLTAGFFLVGIYGGFVQAGVGFFILAVLVLCGFDLVVANAIKVFVIMVFTVFALTMFILKGKVDWAWGLSLAVGNVLGAYVGTGLAVKKGESFIKKVVFIMLVVIAIKLLLT</sequence>
<dbReference type="STRING" id="1298851.TST_1516"/>
<evidence type="ECO:0000256" key="1">
    <source>
        <dbReference type="ARBA" id="ARBA00004651"/>
    </source>
</evidence>
<dbReference type="RefSeq" id="WP_068550351.1">
    <property type="nucleotide sequence ID" value="NZ_AP013035.1"/>
</dbReference>
<keyword evidence="7 8" id="KW-0472">Membrane</keyword>
<accession>A0A0S3QVF5</accession>